<organism evidence="1 2">
    <name type="scientific">Rhododendron molle</name>
    <name type="common">Chinese azalea</name>
    <name type="synonym">Azalea mollis</name>
    <dbReference type="NCBI Taxonomy" id="49168"/>
    <lineage>
        <taxon>Eukaryota</taxon>
        <taxon>Viridiplantae</taxon>
        <taxon>Streptophyta</taxon>
        <taxon>Embryophyta</taxon>
        <taxon>Tracheophyta</taxon>
        <taxon>Spermatophyta</taxon>
        <taxon>Magnoliopsida</taxon>
        <taxon>eudicotyledons</taxon>
        <taxon>Gunneridae</taxon>
        <taxon>Pentapetalae</taxon>
        <taxon>asterids</taxon>
        <taxon>Ericales</taxon>
        <taxon>Ericaceae</taxon>
        <taxon>Ericoideae</taxon>
        <taxon>Rhodoreae</taxon>
        <taxon>Rhododendron</taxon>
    </lineage>
</organism>
<sequence length="52" mass="6158">MLYKNSSSFFHTYDFILLLWELSFLPFSLFLGIEHDKLTTSLHFSFILLVGQ</sequence>
<evidence type="ECO:0000313" key="1">
    <source>
        <dbReference type="EMBL" id="KAI8568975.1"/>
    </source>
</evidence>
<name>A0ACC0PU07_RHOML</name>
<dbReference type="Proteomes" id="UP001062846">
    <property type="component" value="Chromosome 2"/>
</dbReference>
<protein>
    <submittedName>
        <fullName evidence="1">Uncharacterized protein</fullName>
    </submittedName>
</protein>
<reference evidence="1" key="1">
    <citation type="submission" date="2022-02" db="EMBL/GenBank/DDBJ databases">
        <title>Plant Genome Project.</title>
        <authorList>
            <person name="Zhang R.-G."/>
        </authorList>
    </citation>
    <scope>NUCLEOTIDE SEQUENCE</scope>
    <source>
        <strain evidence="1">AT1</strain>
    </source>
</reference>
<proteinExistence type="predicted"/>
<dbReference type="EMBL" id="CM046389">
    <property type="protein sequence ID" value="KAI8568975.1"/>
    <property type="molecule type" value="Genomic_DNA"/>
</dbReference>
<evidence type="ECO:0000313" key="2">
    <source>
        <dbReference type="Proteomes" id="UP001062846"/>
    </source>
</evidence>
<keyword evidence="2" id="KW-1185">Reference proteome</keyword>
<gene>
    <name evidence="1" type="ORF">RHMOL_Rhmol02G0242900</name>
</gene>
<accession>A0ACC0PU07</accession>
<comment type="caution">
    <text evidence="1">The sequence shown here is derived from an EMBL/GenBank/DDBJ whole genome shotgun (WGS) entry which is preliminary data.</text>
</comment>